<reference evidence="2" key="1">
    <citation type="submission" date="2017-03" db="EMBL/GenBank/DDBJ databases">
        <title>Phytopthora megakarya and P. palmivora, two closely related causual agents of cacao black pod achieved similar genome size and gene model numbers by different mechanisms.</title>
        <authorList>
            <person name="Ali S."/>
            <person name="Shao J."/>
            <person name="Larry D.J."/>
            <person name="Kronmiller B."/>
            <person name="Shen D."/>
            <person name="Strem M.D."/>
            <person name="Melnick R.L."/>
            <person name="Guiltinan M.J."/>
            <person name="Tyler B.M."/>
            <person name="Meinhardt L.W."/>
            <person name="Bailey B.A."/>
        </authorList>
    </citation>
    <scope>NUCLEOTIDE SEQUENCE [LARGE SCALE GENOMIC DNA]</scope>
    <source>
        <strain evidence="2">zdho120</strain>
    </source>
</reference>
<organism evidence="1 2">
    <name type="scientific">Phytophthora megakarya</name>
    <dbReference type="NCBI Taxonomy" id="4795"/>
    <lineage>
        <taxon>Eukaryota</taxon>
        <taxon>Sar</taxon>
        <taxon>Stramenopiles</taxon>
        <taxon>Oomycota</taxon>
        <taxon>Peronosporomycetes</taxon>
        <taxon>Peronosporales</taxon>
        <taxon>Peronosporaceae</taxon>
        <taxon>Phytophthora</taxon>
    </lineage>
</organism>
<dbReference type="Proteomes" id="UP000198211">
    <property type="component" value="Unassembled WGS sequence"/>
</dbReference>
<dbReference type="InterPro" id="IPR053164">
    <property type="entry name" value="IS1016-like_transposase"/>
</dbReference>
<keyword evidence="2" id="KW-1185">Reference proteome</keyword>
<dbReference type="EMBL" id="NBNE01009663">
    <property type="protein sequence ID" value="OWY98176.1"/>
    <property type="molecule type" value="Genomic_DNA"/>
</dbReference>
<dbReference type="PANTHER" id="PTHR47163">
    <property type="entry name" value="DDE_TNP_IS1595 DOMAIN-CONTAINING PROTEIN"/>
    <property type="match status" value="1"/>
</dbReference>
<evidence type="ECO:0008006" key="3">
    <source>
        <dbReference type="Google" id="ProtNLM"/>
    </source>
</evidence>
<comment type="caution">
    <text evidence="1">The sequence shown here is derived from an EMBL/GenBank/DDBJ whole genome shotgun (WGS) entry which is preliminary data.</text>
</comment>
<evidence type="ECO:0000313" key="2">
    <source>
        <dbReference type="Proteomes" id="UP000198211"/>
    </source>
</evidence>
<protein>
    <recommendedName>
        <fullName evidence="3">Transposase</fullName>
    </recommendedName>
</protein>
<name>A0A225V016_9STRA</name>
<dbReference type="AlphaFoldDB" id="A0A225V016"/>
<dbReference type="PANTHER" id="PTHR47163:SF2">
    <property type="entry name" value="SI:DKEY-17M8.2"/>
    <property type="match status" value="1"/>
</dbReference>
<proteinExistence type="predicted"/>
<evidence type="ECO:0000313" key="1">
    <source>
        <dbReference type="EMBL" id="OWY98176.1"/>
    </source>
</evidence>
<dbReference type="OrthoDB" id="88449at2759"/>
<gene>
    <name evidence="1" type="ORF">PHMEG_00031122</name>
</gene>
<accession>A0A225V016</accession>
<sequence length="83" mass="10156">MGYTHERVNHSRNFVNPENGAHTQRIVWEVRLKQRLKSFRGYPKHLTPSYIDEWLWRTWFFPPRASPQQFFKGLVDGIKRHYN</sequence>